<reference evidence="2" key="2">
    <citation type="submission" date="2018-04" db="EMBL/GenBank/DDBJ databases">
        <title>OnivRS2 (Oryza nivara Reference Sequence Version 2).</title>
        <authorList>
            <person name="Zhang J."/>
            <person name="Kudrna D."/>
            <person name="Lee S."/>
            <person name="Talag J."/>
            <person name="Rajasekar S."/>
            <person name="Welchert J."/>
            <person name="Hsing Y.-I."/>
            <person name="Wing R.A."/>
        </authorList>
    </citation>
    <scope>NUCLEOTIDE SEQUENCE [LARGE SCALE GENOMIC DNA]</scope>
    <source>
        <strain evidence="2">SL10</strain>
    </source>
</reference>
<evidence type="ECO:0000313" key="2">
    <source>
        <dbReference type="EnsemblPlants" id="ONIVA04G12780.1"/>
    </source>
</evidence>
<reference evidence="2" key="1">
    <citation type="submission" date="2015-04" db="UniProtKB">
        <authorList>
            <consortium name="EnsemblPlants"/>
        </authorList>
    </citation>
    <scope>IDENTIFICATION</scope>
    <source>
        <strain evidence="2">SL10</strain>
    </source>
</reference>
<keyword evidence="3" id="KW-1185">Reference proteome</keyword>
<evidence type="ECO:0000256" key="1">
    <source>
        <dbReference type="SAM" id="MobiDB-lite"/>
    </source>
</evidence>
<evidence type="ECO:0000313" key="3">
    <source>
        <dbReference type="Proteomes" id="UP000006591"/>
    </source>
</evidence>
<dbReference type="HOGENOM" id="CLU_2472887_0_0_1"/>
<dbReference type="AlphaFoldDB" id="A0A0E0H1L7"/>
<name>A0A0E0H1L7_ORYNI</name>
<accession>A0A0E0H1L7</accession>
<proteinExistence type="predicted"/>
<dbReference type="EnsemblPlants" id="ONIVA04G12780.1">
    <property type="protein sequence ID" value="ONIVA04G12780.1"/>
    <property type="gene ID" value="ONIVA04G12780"/>
</dbReference>
<feature type="compositionally biased region" description="Basic and acidic residues" evidence="1">
    <location>
        <begin position="1"/>
        <end position="14"/>
    </location>
</feature>
<organism evidence="2">
    <name type="scientific">Oryza nivara</name>
    <name type="common">Indian wild rice</name>
    <name type="synonym">Oryza sativa f. spontanea</name>
    <dbReference type="NCBI Taxonomy" id="4536"/>
    <lineage>
        <taxon>Eukaryota</taxon>
        <taxon>Viridiplantae</taxon>
        <taxon>Streptophyta</taxon>
        <taxon>Embryophyta</taxon>
        <taxon>Tracheophyta</taxon>
        <taxon>Spermatophyta</taxon>
        <taxon>Magnoliopsida</taxon>
        <taxon>Liliopsida</taxon>
        <taxon>Poales</taxon>
        <taxon>Poaceae</taxon>
        <taxon>BOP clade</taxon>
        <taxon>Oryzoideae</taxon>
        <taxon>Oryzeae</taxon>
        <taxon>Oryzinae</taxon>
        <taxon>Oryza</taxon>
    </lineage>
</organism>
<dbReference type="Proteomes" id="UP000006591">
    <property type="component" value="Chromosome 4"/>
</dbReference>
<feature type="region of interest" description="Disordered" evidence="1">
    <location>
        <begin position="1"/>
        <end position="67"/>
    </location>
</feature>
<sequence>MREEREVTESERSLRSRPRHQGRSGAGGGGDGEGEDPPEISSSVPPPFRRHATVVHGFRPSRTSHVARCRATDSAELADLTRPSLPLR</sequence>
<dbReference type="Gramene" id="ONIVA04G12780.1">
    <property type="protein sequence ID" value="ONIVA04G12780.1"/>
    <property type="gene ID" value="ONIVA04G12780"/>
</dbReference>
<protein>
    <submittedName>
        <fullName evidence="2">Uncharacterized protein</fullName>
    </submittedName>
</protein>